<dbReference type="SUPFAM" id="SSF160996">
    <property type="entry name" value="HI0933 insert domain-like"/>
    <property type="match status" value="1"/>
</dbReference>
<evidence type="ECO:0000259" key="4">
    <source>
        <dbReference type="Pfam" id="PF03486"/>
    </source>
</evidence>
<dbReference type="EMBL" id="JACXST010000001">
    <property type="protein sequence ID" value="MBD9359655.1"/>
    <property type="molecule type" value="Genomic_DNA"/>
</dbReference>
<evidence type="ECO:0000313" key="6">
    <source>
        <dbReference type="EMBL" id="MBD9359655.1"/>
    </source>
</evidence>
<dbReference type="InterPro" id="IPR055178">
    <property type="entry name" value="RsdA/BaiN/AoA(So)-like_dom"/>
</dbReference>
<keyword evidence="7" id="KW-1185">Reference proteome</keyword>
<evidence type="ECO:0000313" key="7">
    <source>
        <dbReference type="Proteomes" id="UP000641152"/>
    </source>
</evidence>
<dbReference type="PRINTS" id="PR00419">
    <property type="entry name" value="ADXRDTASE"/>
</dbReference>
<keyword evidence="2" id="KW-0285">Flavoprotein</keyword>
<sequence length="415" mass="44539">MPDRTAPQVAVIGGGPAGLMAAETLSLAGIKVDVYDAMPSLGRKFLQAGVGGLNITHSEAYETFCARYGDQLPQLQAMLDCLPPSALRSWVHGLGVDTFVGSSGRVFPTQMKAAPLLRAWLRRLRCAGVRLHVRHRWLGWDDDGAMLLVNPDGEILIKPQATVLALGGASWPHLGSDGAWVPWLRGRGVEILPLQSANCGFEVAWSAHLQDKFAGAPLKSVALTFTDSQGRTEQRQGEMVISAHGVEGSLIYAFSRRLREHLNIHGSTTFTIDLTPGRDAERILAEISHPRGSRSISNHLQSRVGIAGVKVALLHEVLSKEQFADAAILAKTIKALPITVNATRPISEAISTAGGVSFNSLDQNLMLTALPGVFAAGEMIDWDAPTGGYLLTACFATGLRAGLGVRDWLNRHEKS</sequence>
<organism evidence="6 7">
    <name type="scientific">Methylomonas fluvii</name>
    <dbReference type="NCBI Taxonomy" id="1854564"/>
    <lineage>
        <taxon>Bacteria</taxon>
        <taxon>Pseudomonadati</taxon>
        <taxon>Pseudomonadota</taxon>
        <taxon>Gammaproteobacteria</taxon>
        <taxon>Methylococcales</taxon>
        <taxon>Methylococcaceae</taxon>
        <taxon>Methylomonas</taxon>
    </lineage>
</organism>
<dbReference type="SUPFAM" id="SSF51905">
    <property type="entry name" value="FAD/NAD(P)-binding domain"/>
    <property type="match status" value="1"/>
</dbReference>
<comment type="caution">
    <text evidence="6">The sequence shown here is derived from an EMBL/GenBank/DDBJ whole genome shotgun (WGS) entry which is preliminary data.</text>
</comment>
<keyword evidence="3" id="KW-0274">FAD</keyword>
<dbReference type="NCBIfam" id="TIGR03862">
    <property type="entry name" value="flavo_PP4765"/>
    <property type="match status" value="1"/>
</dbReference>
<dbReference type="Pfam" id="PF03486">
    <property type="entry name" value="HI0933_like"/>
    <property type="match status" value="1"/>
</dbReference>
<accession>A0ABR9D974</accession>
<gene>
    <name evidence="6" type="ORF">EBB_03645</name>
</gene>
<dbReference type="InterPro" id="IPR036188">
    <property type="entry name" value="FAD/NAD-bd_sf"/>
</dbReference>
<feature type="domain" description="RsdA/BaiN/AoA(So)-like Rossmann fold-like" evidence="4">
    <location>
        <begin position="8"/>
        <end position="402"/>
    </location>
</feature>
<dbReference type="InterPro" id="IPR004792">
    <property type="entry name" value="BaiN-like"/>
</dbReference>
<evidence type="ECO:0000256" key="2">
    <source>
        <dbReference type="ARBA" id="ARBA00022630"/>
    </source>
</evidence>
<dbReference type="Proteomes" id="UP000641152">
    <property type="component" value="Unassembled WGS sequence"/>
</dbReference>
<dbReference type="Gene3D" id="3.50.50.60">
    <property type="entry name" value="FAD/NAD(P)-binding domain"/>
    <property type="match status" value="1"/>
</dbReference>
<comment type="cofactor">
    <cofactor evidence="1">
        <name>FAD</name>
        <dbReference type="ChEBI" id="CHEBI:57692"/>
    </cofactor>
</comment>
<dbReference type="InterPro" id="IPR022460">
    <property type="entry name" value="Flavoprotein_PP4765"/>
</dbReference>
<evidence type="ECO:0000256" key="1">
    <source>
        <dbReference type="ARBA" id="ARBA00001974"/>
    </source>
</evidence>
<reference evidence="6 7" key="1">
    <citation type="submission" date="2020-09" db="EMBL/GenBank/DDBJ databases">
        <title>Methylomonas albis sp. nov. and Methylomonas fluvii sp. nov.: Two cold-adapted methanotrophs from the River Elbe and an amended description of Methylovulum psychrotolerans strain Eb1.</title>
        <authorList>
            <person name="Bussmann I.K."/>
            <person name="Klings K.-W."/>
            <person name="Warnstedt J."/>
            <person name="Hoppert M."/>
            <person name="Saborowski A."/>
            <person name="Horn F."/>
            <person name="Liebner S."/>
        </authorList>
    </citation>
    <scope>NUCLEOTIDE SEQUENCE [LARGE SCALE GENOMIC DNA]</scope>
    <source>
        <strain evidence="6 7">EbB</strain>
    </source>
</reference>
<dbReference type="Gene3D" id="1.10.8.260">
    <property type="entry name" value="HI0933 insert domain-like"/>
    <property type="match status" value="1"/>
</dbReference>
<dbReference type="InterPro" id="IPR023166">
    <property type="entry name" value="BaiN-like_dom_sf"/>
</dbReference>
<evidence type="ECO:0000256" key="3">
    <source>
        <dbReference type="ARBA" id="ARBA00022827"/>
    </source>
</evidence>
<proteinExistence type="predicted"/>
<dbReference type="PANTHER" id="PTHR42887">
    <property type="entry name" value="OS12G0638800 PROTEIN"/>
    <property type="match status" value="1"/>
</dbReference>
<dbReference type="NCBIfam" id="TIGR00275">
    <property type="entry name" value="aminoacetone oxidase family FAD-binding enzyme"/>
    <property type="match status" value="1"/>
</dbReference>
<feature type="domain" description="RsdA/BaiN/AoA(So)-like insert" evidence="5">
    <location>
        <begin position="196"/>
        <end position="351"/>
    </location>
</feature>
<name>A0ABR9D974_9GAMM</name>
<dbReference type="Gene3D" id="2.40.30.10">
    <property type="entry name" value="Translation factors"/>
    <property type="match status" value="1"/>
</dbReference>
<protein>
    <submittedName>
        <fullName evidence="6">TIGR03862 family flavoprotein</fullName>
    </submittedName>
</protein>
<evidence type="ECO:0000259" key="5">
    <source>
        <dbReference type="Pfam" id="PF22780"/>
    </source>
</evidence>
<dbReference type="Pfam" id="PF22780">
    <property type="entry name" value="HI0933_like_1st"/>
    <property type="match status" value="1"/>
</dbReference>
<dbReference type="PANTHER" id="PTHR42887:SF1">
    <property type="entry name" value="BLR3961 PROTEIN"/>
    <property type="match status" value="1"/>
</dbReference>
<dbReference type="InterPro" id="IPR057661">
    <property type="entry name" value="RsdA/BaiN/AoA(So)_Rossmann"/>
</dbReference>